<evidence type="ECO:0000313" key="2">
    <source>
        <dbReference type="Proteomes" id="UP001589890"/>
    </source>
</evidence>
<evidence type="ECO:0000313" key="1">
    <source>
        <dbReference type="EMBL" id="MFC0627678.1"/>
    </source>
</evidence>
<dbReference type="Gene3D" id="3.40.50.150">
    <property type="entry name" value="Vaccinia Virus protein VP39"/>
    <property type="match status" value="1"/>
</dbReference>
<sequence>MSDYRYLLFPGRHHVLTQFQASYLREQLATRLTPDAIVIWAVTSANHHTTKRNPVPFHRREAAIERFSVLAEVPSLVIGVVDTPPTEDFAEVTVKAVAASTDERVTPSPADTLVACSTPEVAELYQRLGYEVAGVELESAEKPLRPWDVLLMIAAGNDEWREAAHPATVDVFDRYRLDLQVVACVNDPVVGDDGGLTTTRDYKTYAEAFETAADRKWLQIKDFVRPGRILDIGCATGATLELVDADPRFHESDLIGVEVARHLFAECEHKKAQGVFSNPNVYFYQRNMLGSTVFSPRSIDTTLTLALTHEIWSYADGDRPATVARFAEGLFAHTAPNGVWINSDVCGPSEPDRKVALSLDDSDGANPADPADLTGMTGPAVAEVVGGLSTRARFVQFAQDFRRNANVAFEYSERPDGSFVLRLADAMDFLTRKDYVDNWLSETHEQFCGLTFAQWCDVARAAGFEIDPASKAWRNDWIIDNRIAPVAAITNPLNASPLPWPTTHQLLVARRPTA</sequence>
<keyword evidence="1" id="KW-0489">Methyltransferase</keyword>
<dbReference type="InterPro" id="IPR029063">
    <property type="entry name" value="SAM-dependent_MTases_sf"/>
</dbReference>
<keyword evidence="2" id="KW-1185">Reference proteome</keyword>
<proteinExistence type="predicted"/>
<dbReference type="EMBL" id="JBHLTC010000035">
    <property type="protein sequence ID" value="MFC0627678.1"/>
    <property type="molecule type" value="Genomic_DNA"/>
</dbReference>
<dbReference type="GO" id="GO:0032259">
    <property type="term" value="P:methylation"/>
    <property type="evidence" value="ECO:0007669"/>
    <property type="project" value="UniProtKB-KW"/>
</dbReference>
<name>A0ABV6QU25_9ACTN</name>
<dbReference type="Proteomes" id="UP001589890">
    <property type="component" value="Unassembled WGS sequence"/>
</dbReference>
<dbReference type="RefSeq" id="WP_380052704.1">
    <property type="nucleotide sequence ID" value="NZ_JBHLTC010000035.1"/>
</dbReference>
<protein>
    <submittedName>
        <fullName evidence="1">Class I SAM-dependent methyltransferase</fullName>
    </submittedName>
</protein>
<dbReference type="GO" id="GO:0008168">
    <property type="term" value="F:methyltransferase activity"/>
    <property type="evidence" value="ECO:0007669"/>
    <property type="project" value="UniProtKB-KW"/>
</dbReference>
<accession>A0ABV6QU25</accession>
<dbReference type="SUPFAM" id="SSF53335">
    <property type="entry name" value="S-adenosyl-L-methionine-dependent methyltransferases"/>
    <property type="match status" value="1"/>
</dbReference>
<dbReference type="Gene3D" id="3.40.50.620">
    <property type="entry name" value="HUPs"/>
    <property type="match status" value="1"/>
</dbReference>
<reference evidence="1 2" key="1">
    <citation type="submission" date="2024-09" db="EMBL/GenBank/DDBJ databases">
        <authorList>
            <person name="Sun Q."/>
            <person name="Mori K."/>
        </authorList>
    </citation>
    <scope>NUCLEOTIDE SEQUENCE [LARGE SCALE GENOMIC DNA]</scope>
    <source>
        <strain evidence="1 2">CGMCC 1.15906</strain>
    </source>
</reference>
<organism evidence="1 2">
    <name type="scientific">Kribbella deserti</name>
    <dbReference type="NCBI Taxonomy" id="1926257"/>
    <lineage>
        <taxon>Bacteria</taxon>
        <taxon>Bacillati</taxon>
        <taxon>Actinomycetota</taxon>
        <taxon>Actinomycetes</taxon>
        <taxon>Propionibacteriales</taxon>
        <taxon>Kribbellaceae</taxon>
        <taxon>Kribbella</taxon>
    </lineage>
</organism>
<keyword evidence="1" id="KW-0808">Transferase</keyword>
<comment type="caution">
    <text evidence="1">The sequence shown here is derived from an EMBL/GenBank/DDBJ whole genome shotgun (WGS) entry which is preliminary data.</text>
</comment>
<dbReference type="InterPro" id="IPR014729">
    <property type="entry name" value="Rossmann-like_a/b/a_fold"/>
</dbReference>
<gene>
    <name evidence="1" type="ORF">ACFFGN_26630</name>
</gene>